<gene>
    <name evidence="1" type="ORF">RPERSI_LOCUS31331</name>
</gene>
<accession>A0ACA9SHL7</accession>
<proteinExistence type="predicted"/>
<reference evidence="1" key="1">
    <citation type="submission" date="2021-06" db="EMBL/GenBank/DDBJ databases">
        <authorList>
            <person name="Kallberg Y."/>
            <person name="Tangrot J."/>
            <person name="Rosling A."/>
        </authorList>
    </citation>
    <scope>NUCLEOTIDE SEQUENCE</scope>
    <source>
        <strain evidence="1">MA461A</strain>
    </source>
</reference>
<keyword evidence="2" id="KW-1185">Reference proteome</keyword>
<dbReference type="Proteomes" id="UP000789920">
    <property type="component" value="Unassembled WGS sequence"/>
</dbReference>
<sequence>SLADRKYPELMQFYLIDFVTYYYLDQAKVADAGSIYRTTNEEEEEIVRKAFDRAFQDPSDLSESKNSEVNFWNDIEHRMADISHELKKSLTDSEMTERINKYLDGEKVITQEGSVKCMFAFDEARTLVNKKVENETLFYHVRRALNLLPKKARIFTIFTDTHSNISNFSPVAYLDPSKRVAEKG</sequence>
<feature type="non-terminal residue" evidence="1">
    <location>
        <position position="184"/>
    </location>
</feature>
<protein>
    <submittedName>
        <fullName evidence="1">34853_t:CDS:1</fullName>
    </submittedName>
</protein>
<comment type="caution">
    <text evidence="1">The sequence shown here is derived from an EMBL/GenBank/DDBJ whole genome shotgun (WGS) entry which is preliminary data.</text>
</comment>
<evidence type="ECO:0000313" key="1">
    <source>
        <dbReference type="EMBL" id="CAG8840173.1"/>
    </source>
</evidence>
<name>A0ACA9SHL7_9GLOM</name>
<feature type="non-terminal residue" evidence="1">
    <location>
        <position position="1"/>
    </location>
</feature>
<evidence type="ECO:0000313" key="2">
    <source>
        <dbReference type="Proteomes" id="UP000789920"/>
    </source>
</evidence>
<dbReference type="EMBL" id="CAJVQC010125951">
    <property type="protein sequence ID" value="CAG8840173.1"/>
    <property type="molecule type" value="Genomic_DNA"/>
</dbReference>
<organism evidence="1 2">
    <name type="scientific">Racocetra persica</name>
    <dbReference type="NCBI Taxonomy" id="160502"/>
    <lineage>
        <taxon>Eukaryota</taxon>
        <taxon>Fungi</taxon>
        <taxon>Fungi incertae sedis</taxon>
        <taxon>Mucoromycota</taxon>
        <taxon>Glomeromycotina</taxon>
        <taxon>Glomeromycetes</taxon>
        <taxon>Diversisporales</taxon>
        <taxon>Gigasporaceae</taxon>
        <taxon>Racocetra</taxon>
    </lineage>
</organism>